<name>A0A6J4RQW2_9ACTN</name>
<feature type="compositionally biased region" description="Low complexity" evidence="1">
    <location>
        <begin position="9"/>
        <end position="26"/>
    </location>
</feature>
<dbReference type="EMBL" id="CADCVR010000020">
    <property type="protein sequence ID" value="CAA9479389.1"/>
    <property type="molecule type" value="Genomic_DNA"/>
</dbReference>
<organism evidence="2">
    <name type="scientific">uncultured Solirubrobacteraceae bacterium</name>
    <dbReference type="NCBI Taxonomy" id="1162706"/>
    <lineage>
        <taxon>Bacteria</taxon>
        <taxon>Bacillati</taxon>
        <taxon>Actinomycetota</taxon>
        <taxon>Thermoleophilia</taxon>
        <taxon>Solirubrobacterales</taxon>
        <taxon>Solirubrobacteraceae</taxon>
        <taxon>environmental samples</taxon>
    </lineage>
</organism>
<accession>A0A6J4RQW2</accession>
<sequence length="40" mass="4152">AAIARARRASGSPSALSSRRPRSLPATADRCGEGTTRARL</sequence>
<feature type="non-terminal residue" evidence="2">
    <location>
        <position position="40"/>
    </location>
</feature>
<feature type="non-terminal residue" evidence="2">
    <location>
        <position position="1"/>
    </location>
</feature>
<proteinExistence type="predicted"/>
<evidence type="ECO:0000256" key="1">
    <source>
        <dbReference type="SAM" id="MobiDB-lite"/>
    </source>
</evidence>
<feature type="region of interest" description="Disordered" evidence="1">
    <location>
        <begin position="1"/>
        <end position="40"/>
    </location>
</feature>
<gene>
    <name evidence="2" type="ORF">AVDCRST_MAG53-487</name>
</gene>
<evidence type="ECO:0000313" key="2">
    <source>
        <dbReference type="EMBL" id="CAA9479389.1"/>
    </source>
</evidence>
<reference evidence="2" key="1">
    <citation type="submission" date="2020-02" db="EMBL/GenBank/DDBJ databases">
        <authorList>
            <person name="Meier V. D."/>
        </authorList>
    </citation>
    <scope>NUCLEOTIDE SEQUENCE</scope>
    <source>
        <strain evidence="2">AVDCRST_MAG53</strain>
    </source>
</reference>
<dbReference type="AlphaFoldDB" id="A0A6J4RQW2"/>
<protein>
    <submittedName>
        <fullName evidence="2">Uncharacterized protein</fullName>
    </submittedName>
</protein>